<protein>
    <submittedName>
        <fullName evidence="2">Uncharacterized protein</fullName>
    </submittedName>
</protein>
<organism evidence="2 3">
    <name type="scientific">Haematococcus lacustris</name>
    <name type="common">Green alga</name>
    <name type="synonym">Haematococcus pluvialis</name>
    <dbReference type="NCBI Taxonomy" id="44745"/>
    <lineage>
        <taxon>Eukaryota</taxon>
        <taxon>Viridiplantae</taxon>
        <taxon>Chlorophyta</taxon>
        <taxon>core chlorophytes</taxon>
        <taxon>Chlorophyceae</taxon>
        <taxon>CS clade</taxon>
        <taxon>Chlamydomonadales</taxon>
        <taxon>Haematococcaceae</taxon>
        <taxon>Haematococcus</taxon>
    </lineage>
</organism>
<feature type="region of interest" description="Disordered" evidence="1">
    <location>
        <begin position="54"/>
        <end position="73"/>
    </location>
</feature>
<sequence>MMTEFLVPRVWALYRSASATVSASRLVMPQSGAEAAGVGTATLSGLVDAAAAMDDEDDGLGEQSTTKDFTLAK</sequence>
<gene>
    <name evidence="2" type="ORF">HaLaN_16602</name>
</gene>
<accession>A0A699ZJB1</accession>
<feature type="non-terminal residue" evidence="2">
    <location>
        <position position="73"/>
    </location>
</feature>
<name>A0A699ZJB1_HAELA</name>
<proteinExistence type="predicted"/>
<comment type="caution">
    <text evidence="2">The sequence shown here is derived from an EMBL/GenBank/DDBJ whole genome shotgun (WGS) entry which is preliminary data.</text>
</comment>
<evidence type="ECO:0000313" key="2">
    <source>
        <dbReference type="EMBL" id="GFH19629.1"/>
    </source>
</evidence>
<evidence type="ECO:0000313" key="3">
    <source>
        <dbReference type="Proteomes" id="UP000485058"/>
    </source>
</evidence>
<reference evidence="2 3" key="1">
    <citation type="submission" date="2020-02" db="EMBL/GenBank/DDBJ databases">
        <title>Draft genome sequence of Haematococcus lacustris strain NIES-144.</title>
        <authorList>
            <person name="Morimoto D."/>
            <person name="Nakagawa S."/>
            <person name="Yoshida T."/>
            <person name="Sawayama S."/>
        </authorList>
    </citation>
    <scope>NUCLEOTIDE SEQUENCE [LARGE SCALE GENOMIC DNA]</scope>
    <source>
        <strain evidence="2 3">NIES-144</strain>
    </source>
</reference>
<dbReference type="AlphaFoldDB" id="A0A699ZJB1"/>
<dbReference type="Proteomes" id="UP000485058">
    <property type="component" value="Unassembled WGS sequence"/>
</dbReference>
<dbReference type="EMBL" id="BLLF01001494">
    <property type="protein sequence ID" value="GFH19629.1"/>
    <property type="molecule type" value="Genomic_DNA"/>
</dbReference>
<evidence type="ECO:0000256" key="1">
    <source>
        <dbReference type="SAM" id="MobiDB-lite"/>
    </source>
</evidence>
<keyword evidence="3" id="KW-1185">Reference proteome</keyword>
<feature type="compositionally biased region" description="Polar residues" evidence="1">
    <location>
        <begin position="62"/>
        <end position="73"/>
    </location>
</feature>